<feature type="domain" description="C2H2-type" evidence="9">
    <location>
        <begin position="494"/>
        <end position="521"/>
    </location>
</feature>
<feature type="compositionally biased region" description="Basic and acidic residues" evidence="8">
    <location>
        <begin position="844"/>
        <end position="858"/>
    </location>
</feature>
<protein>
    <recommendedName>
        <fullName evidence="9">C2H2-type domain-containing protein</fullName>
    </recommendedName>
</protein>
<dbReference type="InterPro" id="IPR050331">
    <property type="entry name" value="Zinc_finger"/>
</dbReference>
<dbReference type="Proteomes" id="UP000053477">
    <property type="component" value="Unassembled WGS sequence"/>
</dbReference>
<feature type="compositionally biased region" description="Low complexity" evidence="8">
    <location>
        <begin position="663"/>
        <end position="673"/>
    </location>
</feature>
<feature type="region of interest" description="Disordered" evidence="8">
    <location>
        <begin position="233"/>
        <end position="272"/>
    </location>
</feature>
<comment type="subcellular location">
    <subcellularLocation>
        <location evidence="1">Nucleus</location>
    </subcellularLocation>
</comment>
<feature type="compositionally biased region" description="Low complexity" evidence="8">
    <location>
        <begin position="558"/>
        <end position="569"/>
    </location>
</feature>
<feature type="region of interest" description="Disordered" evidence="8">
    <location>
        <begin position="28"/>
        <end position="67"/>
    </location>
</feature>
<evidence type="ECO:0000256" key="7">
    <source>
        <dbReference type="PROSITE-ProRule" id="PRU00042"/>
    </source>
</evidence>
<evidence type="ECO:0000256" key="8">
    <source>
        <dbReference type="SAM" id="MobiDB-lite"/>
    </source>
</evidence>
<dbReference type="EMBL" id="KQ085884">
    <property type="protein sequence ID" value="KLO19967.1"/>
    <property type="molecule type" value="Genomic_DNA"/>
</dbReference>
<keyword evidence="2" id="KW-0479">Metal-binding</keyword>
<evidence type="ECO:0000256" key="4">
    <source>
        <dbReference type="ARBA" id="ARBA00022771"/>
    </source>
</evidence>
<evidence type="ECO:0000256" key="2">
    <source>
        <dbReference type="ARBA" id="ARBA00022723"/>
    </source>
</evidence>
<name>A0A0H2S6Y0_9AGAM</name>
<feature type="region of interest" description="Disordered" evidence="8">
    <location>
        <begin position="634"/>
        <end position="748"/>
    </location>
</feature>
<feature type="domain" description="C2H2-type" evidence="9">
    <location>
        <begin position="522"/>
        <end position="550"/>
    </location>
</feature>
<evidence type="ECO:0000256" key="3">
    <source>
        <dbReference type="ARBA" id="ARBA00022737"/>
    </source>
</evidence>
<keyword evidence="5" id="KW-0862">Zinc</keyword>
<keyword evidence="4 7" id="KW-0863">Zinc-finger</keyword>
<feature type="compositionally biased region" description="Low complexity" evidence="8">
    <location>
        <begin position="468"/>
        <end position="487"/>
    </location>
</feature>
<dbReference type="InterPro" id="IPR036236">
    <property type="entry name" value="Znf_C2H2_sf"/>
</dbReference>
<dbReference type="Gene3D" id="3.30.160.60">
    <property type="entry name" value="Classic Zinc Finger"/>
    <property type="match status" value="2"/>
</dbReference>
<dbReference type="InParanoid" id="A0A0H2S6Y0"/>
<keyword evidence="6" id="KW-0539">Nucleus</keyword>
<evidence type="ECO:0000256" key="6">
    <source>
        <dbReference type="ARBA" id="ARBA00023242"/>
    </source>
</evidence>
<evidence type="ECO:0000256" key="1">
    <source>
        <dbReference type="ARBA" id="ARBA00004123"/>
    </source>
</evidence>
<dbReference type="PANTHER" id="PTHR16515">
    <property type="entry name" value="PR DOMAIN ZINC FINGER PROTEIN"/>
    <property type="match status" value="1"/>
</dbReference>
<dbReference type="SUPFAM" id="SSF57667">
    <property type="entry name" value="beta-beta-alpha zinc fingers"/>
    <property type="match status" value="1"/>
</dbReference>
<evidence type="ECO:0000259" key="9">
    <source>
        <dbReference type="PROSITE" id="PS50157"/>
    </source>
</evidence>
<feature type="region of interest" description="Disordered" evidence="8">
    <location>
        <begin position="392"/>
        <end position="497"/>
    </location>
</feature>
<evidence type="ECO:0000256" key="5">
    <source>
        <dbReference type="ARBA" id="ARBA00022833"/>
    </source>
</evidence>
<dbReference type="Pfam" id="PF00096">
    <property type="entry name" value="zf-C2H2"/>
    <property type="match status" value="1"/>
</dbReference>
<dbReference type="GO" id="GO:0005634">
    <property type="term" value="C:nucleus"/>
    <property type="evidence" value="ECO:0007669"/>
    <property type="project" value="UniProtKB-SubCell"/>
</dbReference>
<dbReference type="OrthoDB" id="6077919at2759"/>
<dbReference type="GO" id="GO:0008270">
    <property type="term" value="F:zinc ion binding"/>
    <property type="evidence" value="ECO:0007669"/>
    <property type="project" value="UniProtKB-KW"/>
</dbReference>
<dbReference type="GO" id="GO:0010468">
    <property type="term" value="P:regulation of gene expression"/>
    <property type="evidence" value="ECO:0007669"/>
    <property type="project" value="TreeGrafter"/>
</dbReference>
<keyword evidence="11" id="KW-1185">Reference proteome</keyword>
<keyword evidence="3" id="KW-0677">Repeat</keyword>
<reference evidence="10 11" key="1">
    <citation type="submission" date="2015-04" db="EMBL/GenBank/DDBJ databases">
        <title>Complete genome sequence of Schizopora paradoxa KUC8140, a cosmopolitan wood degrader in East Asia.</title>
        <authorList>
            <consortium name="DOE Joint Genome Institute"/>
            <person name="Min B."/>
            <person name="Park H."/>
            <person name="Jang Y."/>
            <person name="Kim J.-J."/>
            <person name="Kim K.H."/>
            <person name="Pangilinan J."/>
            <person name="Lipzen A."/>
            <person name="Riley R."/>
            <person name="Grigoriev I.V."/>
            <person name="Spatafora J.W."/>
            <person name="Choi I.-G."/>
        </authorList>
    </citation>
    <scope>NUCLEOTIDE SEQUENCE [LARGE SCALE GENOMIC DNA]</scope>
    <source>
        <strain evidence="10 11">KUC8140</strain>
    </source>
</reference>
<organism evidence="10 11">
    <name type="scientific">Schizopora paradoxa</name>
    <dbReference type="NCBI Taxonomy" id="27342"/>
    <lineage>
        <taxon>Eukaryota</taxon>
        <taxon>Fungi</taxon>
        <taxon>Dikarya</taxon>
        <taxon>Basidiomycota</taxon>
        <taxon>Agaricomycotina</taxon>
        <taxon>Agaricomycetes</taxon>
        <taxon>Hymenochaetales</taxon>
        <taxon>Schizoporaceae</taxon>
        <taxon>Schizopora</taxon>
    </lineage>
</organism>
<proteinExistence type="predicted"/>
<dbReference type="AlphaFoldDB" id="A0A0H2S6Y0"/>
<accession>A0A0H2S6Y0</accession>
<feature type="compositionally biased region" description="Polar residues" evidence="8">
    <location>
        <begin position="442"/>
        <end position="451"/>
    </location>
</feature>
<dbReference type="STRING" id="27342.A0A0H2S6Y0"/>
<feature type="compositionally biased region" description="Polar residues" evidence="8">
    <location>
        <begin position="708"/>
        <end position="728"/>
    </location>
</feature>
<dbReference type="SMART" id="SM00355">
    <property type="entry name" value="ZnF_C2H2"/>
    <property type="match status" value="2"/>
</dbReference>
<feature type="region of interest" description="Disordered" evidence="8">
    <location>
        <begin position="112"/>
        <end position="142"/>
    </location>
</feature>
<dbReference type="PROSITE" id="PS00028">
    <property type="entry name" value="ZINC_FINGER_C2H2_1"/>
    <property type="match status" value="1"/>
</dbReference>
<dbReference type="InterPro" id="IPR013087">
    <property type="entry name" value="Znf_C2H2_type"/>
</dbReference>
<dbReference type="PANTHER" id="PTHR16515:SF49">
    <property type="entry name" value="GASTRULA ZINC FINGER PROTEIN XLCGF49.1-LIKE-RELATED"/>
    <property type="match status" value="1"/>
</dbReference>
<evidence type="ECO:0000313" key="10">
    <source>
        <dbReference type="EMBL" id="KLO19967.1"/>
    </source>
</evidence>
<evidence type="ECO:0000313" key="11">
    <source>
        <dbReference type="Proteomes" id="UP000053477"/>
    </source>
</evidence>
<sequence length="949" mass="99675">MSTPPFGLHPNVSASNATLPPYASTPLLASPFHPSPEGIRHGGPDFGTPNALDLQSTAPSSLGAYQDTPDLAANREVLRRPSTYRIPIPEVIHRGAAHRASADNVPHEMHAISSSSSRGQGAFAGESRNTRTGPASAMGGRESTVSAGSAMHEHNPFQARISAAPYVPSPAFSRSLPGSSQFGREIFARTPAHSTHDQPGPASGWPTQRALESTTSITPPDLYATTHPFRREITSSESPEGGHVLTAAPGSDSSGTPSARAIPTSANPPRNWEDGYALQSVIERDGMVANDGFGGVVTLVEPLSSFTHSQADIQCGPGPFDENSFIESPPSWNTPSSERVQIGRRNAALDPSSLLPPFLAGPNLSTSTDVSPGGGFGTNVRVSEDFRYATTRQIPSQNFRRLTLPTPVPFGQNPSSNPLPRRTHSSSSSSAGYLSGPASTPPILSTATPTIASPPEPATRPSVLVLGARAPVSSPAQSSQKSSSAVRPPRKKTHGCWMCNKSFDRPSTLKKHLLVHTGEKAFVCQFCTRRFGVASNLNRHIKRCPQRPKDASALAGPSSSSTSTRVTSTNPASTIFTLNLGLRTQLPYSDSSPFDLAPSSSATTSTLNLYGGPLPSSSSTPSYYVYPGSEAQMARSSHLPESSDSTHVPARSARGESARSSRRASATRLSESAPDQPPALDESSLPSRRPRSNSRSPARASGEHSRSDSGNVSFAESGTSPSSETAHQQSEKPRKRPRRPPSPSTWVPESLANFEMYPAPALTRAAPCPLPPVKPIYDSYTNTMIEERDSFASTLAATLPPGTSDDESSSSSESLNDGNDARVGSGNDENADPGSGSAFNASSRARERALTRENRAAAKEARRRARLALYYSYHDIGWTGTLPGPAVVLGTGPEGDAVIERAPVGVGSSSGAGLSGSMVGADMTNLRFEVITGEPSEGASGSSSRGMAP</sequence>
<gene>
    <name evidence="10" type="ORF">SCHPADRAFT_48462</name>
</gene>
<dbReference type="PROSITE" id="PS50157">
    <property type="entry name" value="ZINC_FINGER_C2H2_2"/>
    <property type="match status" value="2"/>
</dbReference>
<feature type="region of interest" description="Disordered" evidence="8">
    <location>
        <begin position="545"/>
        <end position="569"/>
    </location>
</feature>
<feature type="region of interest" description="Disordered" evidence="8">
    <location>
        <begin position="796"/>
        <end position="858"/>
    </location>
</feature>
<feature type="compositionally biased region" description="Low complexity" evidence="8">
    <location>
        <begin position="683"/>
        <end position="700"/>
    </location>
</feature>